<sequence length="481" mass="51861">MQKCTSSCRLLVLVGVAVTAALEVSRVSASCAMGNSSGVFKHPGMLHTASDLAFMKKQVGSGLEPWKSGFEMLTNNSHSSLKYKPNAQVTVYRGFDGTNKENYGRLYNDAAAAYALALRWKVTGEDNYADNAVTILNAWATTLTGIGGTSDRFLASGIYGYQLANAAEIMRDYKSWAATDFKAFASMMLKVFYSMNHDFLVRHNDAKIDHYWANWDLANMASMISIGILADRADIYDEAVNYFMHGAGNGAIEHAVWKIYPDGLGQVQESGRDQGHSTLVMSLMGTFVQMAYNQDCDLFAYDDNRVLKGAEYVAKYNLGFDVNYTTYKNSDVTQTVISENGRGTVRPAWELFYNHYVVKKGLGAPYVEAFAKKVHPEGGGGNYGPNSGGYDQLGYGTLVYSLNPSGADDEISAPSPETTKSPAPSAIADTPAPAGSSTSSSGSDVGDEADADTTDPVASTTNKPTPMPSPSTRICGVKRSV</sequence>
<accession>K3X1V9</accession>
<organism evidence="6 7">
    <name type="scientific">Globisporangium ultimum (strain ATCC 200006 / CBS 805.95 / DAOM BR144)</name>
    <name type="common">Pythium ultimum</name>
    <dbReference type="NCBI Taxonomy" id="431595"/>
    <lineage>
        <taxon>Eukaryota</taxon>
        <taxon>Sar</taxon>
        <taxon>Stramenopiles</taxon>
        <taxon>Oomycota</taxon>
        <taxon>Peronosporomycetes</taxon>
        <taxon>Pythiales</taxon>
        <taxon>Pythiaceae</taxon>
        <taxon>Globisporangium</taxon>
    </lineage>
</organism>
<dbReference type="EnsemblProtists" id="PYU1_T011208">
    <property type="protein sequence ID" value="PYU1_T011208"/>
    <property type="gene ID" value="PYU1_G011183"/>
</dbReference>
<evidence type="ECO:0000259" key="5">
    <source>
        <dbReference type="Pfam" id="PF05426"/>
    </source>
</evidence>
<evidence type="ECO:0000256" key="2">
    <source>
        <dbReference type="ARBA" id="ARBA00023239"/>
    </source>
</evidence>
<evidence type="ECO:0000313" key="6">
    <source>
        <dbReference type="EnsemblProtists" id="PYU1_T011208"/>
    </source>
</evidence>
<reference evidence="7" key="1">
    <citation type="journal article" date="2010" name="Genome Biol.">
        <title>Genome sequence of the necrotrophic plant pathogen Pythium ultimum reveals original pathogenicity mechanisms and effector repertoire.</title>
        <authorList>
            <person name="Levesque C.A."/>
            <person name="Brouwer H."/>
            <person name="Cano L."/>
            <person name="Hamilton J.P."/>
            <person name="Holt C."/>
            <person name="Huitema E."/>
            <person name="Raffaele S."/>
            <person name="Robideau G.P."/>
            <person name="Thines M."/>
            <person name="Win J."/>
            <person name="Zerillo M.M."/>
            <person name="Beakes G.W."/>
            <person name="Boore J.L."/>
            <person name="Busam D."/>
            <person name="Dumas B."/>
            <person name="Ferriera S."/>
            <person name="Fuerstenberg S.I."/>
            <person name="Gachon C.M."/>
            <person name="Gaulin E."/>
            <person name="Govers F."/>
            <person name="Grenville-Briggs L."/>
            <person name="Horner N."/>
            <person name="Hostetler J."/>
            <person name="Jiang R.H."/>
            <person name="Johnson J."/>
            <person name="Krajaejun T."/>
            <person name="Lin H."/>
            <person name="Meijer H.J."/>
            <person name="Moore B."/>
            <person name="Morris P."/>
            <person name="Phuntmart V."/>
            <person name="Puiu D."/>
            <person name="Shetty J."/>
            <person name="Stajich J.E."/>
            <person name="Tripathy S."/>
            <person name="Wawra S."/>
            <person name="van West P."/>
            <person name="Whitty B.R."/>
            <person name="Coutinho P.M."/>
            <person name="Henrissat B."/>
            <person name="Martin F."/>
            <person name="Thomas P.D."/>
            <person name="Tyler B.M."/>
            <person name="De Vries R.P."/>
            <person name="Kamoun S."/>
            <person name="Yandell M."/>
            <person name="Tisserat N."/>
            <person name="Buell C.R."/>
        </authorList>
    </citation>
    <scope>NUCLEOTIDE SEQUENCE</scope>
    <source>
        <strain evidence="7">DAOM:BR144</strain>
    </source>
</reference>
<protein>
    <recommendedName>
        <fullName evidence="5">Alginate lyase domain-containing protein</fullName>
    </recommendedName>
</protein>
<dbReference type="InParanoid" id="K3X1V9"/>
<keyword evidence="7" id="KW-1185">Reference proteome</keyword>
<evidence type="ECO:0000256" key="4">
    <source>
        <dbReference type="SAM" id="SignalP"/>
    </source>
</evidence>
<feature type="chain" id="PRO_5003871766" description="Alginate lyase domain-containing protein" evidence="4">
    <location>
        <begin position="22"/>
        <end position="481"/>
    </location>
</feature>
<dbReference type="GO" id="GO:0016829">
    <property type="term" value="F:lyase activity"/>
    <property type="evidence" value="ECO:0007669"/>
    <property type="project" value="UniProtKB-KW"/>
</dbReference>
<dbReference type="STRING" id="431595.K3X1V9"/>
<dbReference type="InterPro" id="IPR008397">
    <property type="entry name" value="Alginate_lyase_dom"/>
</dbReference>
<evidence type="ECO:0000313" key="7">
    <source>
        <dbReference type="Proteomes" id="UP000019132"/>
    </source>
</evidence>
<evidence type="ECO:0000256" key="3">
    <source>
        <dbReference type="SAM" id="MobiDB-lite"/>
    </source>
</evidence>
<feature type="domain" description="Alginate lyase" evidence="5">
    <location>
        <begin position="96"/>
        <end position="316"/>
    </location>
</feature>
<dbReference type="SUPFAM" id="SSF48230">
    <property type="entry name" value="Chondroitin AC/alginate lyase"/>
    <property type="match status" value="1"/>
</dbReference>
<dbReference type="InterPro" id="IPR008929">
    <property type="entry name" value="Chondroitin_lyas"/>
</dbReference>
<dbReference type="Proteomes" id="UP000019132">
    <property type="component" value="Unassembled WGS sequence"/>
</dbReference>
<proteinExistence type="predicted"/>
<name>K3X1V9_GLOUD</name>
<feature type="signal peptide" evidence="4">
    <location>
        <begin position="1"/>
        <end position="21"/>
    </location>
</feature>
<dbReference type="Gene3D" id="1.50.10.100">
    <property type="entry name" value="Chondroitin AC/alginate lyase"/>
    <property type="match status" value="1"/>
</dbReference>
<dbReference type="EMBL" id="GL376606">
    <property type="status" value="NOT_ANNOTATED_CDS"/>
    <property type="molecule type" value="Genomic_DNA"/>
</dbReference>
<keyword evidence="1 4" id="KW-0732">Signal</keyword>
<dbReference type="HOGENOM" id="CLU_038125_1_0_1"/>
<dbReference type="VEuPathDB" id="FungiDB:PYU1_G011183"/>
<feature type="region of interest" description="Disordered" evidence="3">
    <location>
        <begin position="405"/>
        <end position="481"/>
    </location>
</feature>
<dbReference type="eggNOG" id="ENOG502QVUY">
    <property type="taxonomic scope" value="Eukaryota"/>
</dbReference>
<dbReference type="AlphaFoldDB" id="K3X1V9"/>
<reference evidence="6" key="3">
    <citation type="submission" date="2015-02" db="UniProtKB">
        <authorList>
            <consortium name="EnsemblProtists"/>
        </authorList>
    </citation>
    <scope>IDENTIFICATION</scope>
    <source>
        <strain evidence="6">DAOM BR144</strain>
    </source>
</reference>
<keyword evidence="2" id="KW-0456">Lyase</keyword>
<feature type="compositionally biased region" description="Low complexity" evidence="3">
    <location>
        <begin position="429"/>
        <end position="444"/>
    </location>
</feature>
<evidence type="ECO:0000256" key="1">
    <source>
        <dbReference type="ARBA" id="ARBA00022729"/>
    </source>
</evidence>
<dbReference type="Pfam" id="PF05426">
    <property type="entry name" value="Alginate_lyase"/>
    <property type="match status" value="1"/>
</dbReference>
<reference evidence="7" key="2">
    <citation type="submission" date="2010-04" db="EMBL/GenBank/DDBJ databases">
        <authorList>
            <person name="Buell R."/>
            <person name="Hamilton J."/>
            <person name="Hostetler J."/>
        </authorList>
    </citation>
    <scope>NUCLEOTIDE SEQUENCE [LARGE SCALE GENOMIC DNA]</scope>
    <source>
        <strain evidence="7">DAOM:BR144</strain>
    </source>
</reference>